<gene>
    <name evidence="1" type="ORF">SAMN04488024_11463</name>
</gene>
<evidence type="ECO:0000313" key="1">
    <source>
        <dbReference type="EMBL" id="SDE22920.1"/>
    </source>
</evidence>
<dbReference type="Proteomes" id="UP000199455">
    <property type="component" value="Unassembled WGS sequence"/>
</dbReference>
<reference evidence="2" key="1">
    <citation type="submission" date="2016-10" db="EMBL/GenBank/DDBJ databases">
        <authorList>
            <person name="Varghese N."/>
            <person name="Submissions S."/>
        </authorList>
    </citation>
    <scope>NUCLEOTIDE SEQUENCE [LARGE SCALE GENOMIC DNA]</scope>
    <source>
        <strain evidence="2">DSM 18609</strain>
    </source>
</reference>
<proteinExistence type="predicted"/>
<evidence type="ECO:0008006" key="3">
    <source>
        <dbReference type="Google" id="ProtNLM"/>
    </source>
</evidence>
<name>A0A1G7B7V4_9SPHI</name>
<evidence type="ECO:0000313" key="2">
    <source>
        <dbReference type="Proteomes" id="UP000199455"/>
    </source>
</evidence>
<keyword evidence="2" id="KW-1185">Reference proteome</keyword>
<protein>
    <recommendedName>
        <fullName evidence="3">Zinc-finger</fullName>
    </recommendedName>
</protein>
<dbReference type="STRING" id="390242.SAMN04488024_11463"/>
<accession>A0A1G7B7V4</accession>
<dbReference type="AlphaFoldDB" id="A0A1G7B7V4"/>
<dbReference type="EMBL" id="FMZH01000014">
    <property type="protein sequence ID" value="SDE22920.1"/>
    <property type="molecule type" value="Genomic_DNA"/>
</dbReference>
<dbReference type="RefSeq" id="WP_090772443.1">
    <property type="nucleotide sequence ID" value="NZ_FMZH01000014.1"/>
</dbReference>
<sequence length="88" mass="9945">MTNALKNIIYNCNQATFLIEKKMAGKISAAQTLQLKVHLAGCSVCKLYMQQSLLINRLFSSFSAADFKLDEAFKISLTKKIEREINKN</sequence>
<organism evidence="1 2">
    <name type="scientific">Pedobacter soli</name>
    <dbReference type="NCBI Taxonomy" id="390242"/>
    <lineage>
        <taxon>Bacteria</taxon>
        <taxon>Pseudomonadati</taxon>
        <taxon>Bacteroidota</taxon>
        <taxon>Sphingobacteriia</taxon>
        <taxon>Sphingobacteriales</taxon>
        <taxon>Sphingobacteriaceae</taxon>
        <taxon>Pedobacter</taxon>
    </lineage>
</organism>